<evidence type="ECO:0000313" key="1">
    <source>
        <dbReference type="EMBL" id="TWT65631.1"/>
    </source>
</evidence>
<protein>
    <submittedName>
        <fullName evidence="1">Uncharacterized protein</fullName>
    </submittedName>
</protein>
<comment type="caution">
    <text evidence="1">The sequence shown here is derived from an EMBL/GenBank/DDBJ whole genome shotgun (WGS) entry which is preliminary data.</text>
</comment>
<gene>
    <name evidence="1" type="ORF">Pan14r_51780</name>
</gene>
<dbReference type="EMBL" id="SJPL01000002">
    <property type="protein sequence ID" value="TWT65631.1"/>
    <property type="molecule type" value="Genomic_DNA"/>
</dbReference>
<dbReference type="Proteomes" id="UP000317238">
    <property type="component" value="Unassembled WGS sequence"/>
</dbReference>
<dbReference type="SUPFAM" id="SSF52266">
    <property type="entry name" value="SGNH hydrolase"/>
    <property type="match status" value="1"/>
</dbReference>
<proteinExistence type="predicted"/>
<sequence length="493" mass="52073">MAVTTELIEGNRSIASEIVNDSGPFVLAMIGDSLQARQGITEIRAWSSFGIASLFADIPGSYWQYPVDIAGVCDSAPASPNHAGFDAKIGGGGGSDFDVACLQYVDISGGTTPAEVDILSNRAYSGSFRPRENDQNVVTYETPNEIKALLGYDWLADALAAGDVLVDFYVYRHPDGPQTPEFFFQARQGATTAITAPSTTVSGYAATPGWERVTCTIPQSTVLAADTAISVNLRLSGSVDFSSDAGTTFIFSSFIGIRSSLPGVGLVNFGVGGSNIQQWSDLPADAYSLMDAMGCTHFVHQIGTNPVGGYNTPETFRDAVIAQIAKAPSATRHIFVPQHTVQGFSPAGGEVDEAYYVEGYSQVVDAQPQHLLLNRFRLLPPYEAMADYLPDGTHHLDDFIPANALAMITLLRQASEQHVTAATLVSAINADATQQALQAAADQAAAITEDDGAGGRRLKTAAAKDAVRGSLAGRWTNQGTGADFDDISIGDIP</sequence>
<evidence type="ECO:0000313" key="2">
    <source>
        <dbReference type="Proteomes" id="UP000317238"/>
    </source>
</evidence>
<dbReference type="OrthoDB" id="97269at203682"/>
<accession>A0A5C5XSW3</accession>
<dbReference type="RefSeq" id="WP_146440912.1">
    <property type="nucleotide sequence ID" value="NZ_SJPL01000002.1"/>
</dbReference>
<organism evidence="1 2">
    <name type="scientific">Crateriforma conspicua</name>
    <dbReference type="NCBI Taxonomy" id="2527996"/>
    <lineage>
        <taxon>Bacteria</taxon>
        <taxon>Pseudomonadati</taxon>
        <taxon>Planctomycetota</taxon>
        <taxon>Planctomycetia</taxon>
        <taxon>Planctomycetales</taxon>
        <taxon>Planctomycetaceae</taxon>
        <taxon>Crateriforma</taxon>
    </lineage>
</organism>
<name>A0A5C5XSW3_9PLAN</name>
<dbReference type="AlphaFoldDB" id="A0A5C5XSW3"/>
<keyword evidence="2" id="KW-1185">Reference proteome</keyword>
<reference evidence="1 2" key="1">
    <citation type="submission" date="2019-02" db="EMBL/GenBank/DDBJ databases">
        <title>Deep-cultivation of Planctomycetes and their phenomic and genomic characterization uncovers novel biology.</title>
        <authorList>
            <person name="Wiegand S."/>
            <person name="Jogler M."/>
            <person name="Boedeker C."/>
            <person name="Pinto D."/>
            <person name="Vollmers J."/>
            <person name="Rivas-Marin E."/>
            <person name="Kohn T."/>
            <person name="Peeters S.H."/>
            <person name="Heuer A."/>
            <person name="Rast P."/>
            <person name="Oberbeckmann S."/>
            <person name="Bunk B."/>
            <person name="Jeske O."/>
            <person name="Meyerdierks A."/>
            <person name="Storesund J.E."/>
            <person name="Kallscheuer N."/>
            <person name="Luecker S."/>
            <person name="Lage O.M."/>
            <person name="Pohl T."/>
            <person name="Merkel B.J."/>
            <person name="Hornburger P."/>
            <person name="Mueller R.-W."/>
            <person name="Bruemmer F."/>
            <person name="Labrenz M."/>
            <person name="Spormann A.M."/>
            <person name="Op Den Camp H."/>
            <person name="Overmann J."/>
            <person name="Amann R."/>
            <person name="Jetten M.S.M."/>
            <person name="Mascher T."/>
            <person name="Medema M.H."/>
            <person name="Devos D.P."/>
            <person name="Kaster A.-K."/>
            <person name="Ovreas L."/>
            <person name="Rohde M."/>
            <person name="Galperin M.Y."/>
            <person name="Jogler C."/>
        </authorList>
    </citation>
    <scope>NUCLEOTIDE SEQUENCE [LARGE SCALE GENOMIC DNA]</scope>
    <source>
        <strain evidence="1 2">Pan14r</strain>
    </source>
</reference>